<dbReference type="SUPFAM" id="SSF143011">
    <property type="entry name" value="RelE-like"/>
    <property type="match status" value="1"/>
</dbReference>
<dbReference type="Gene3D" id="3.30.2310.20">
    <property type="entry name" value="RelE-like"/>
    <property type="match status" value="1"/>
</dbReference>
<protein>
    <recommendedName>
        <fullName evidence="3">Addiction module toxin RelE</fullName>
    </recommendedName>
</protein>
<dbReference type="Pfam" id="PF15738">
    <property type="entry name" value="YafQ_toxin"/>
    <property type="match status" value="1"/>
</dbReference>
<accession>A0A1F7JDI5</accession>
<comment type="caution">
    <text evidence="1">The sequence shown here is derived from an EMBL/GenBank/DDBJ whole genome shotgun (WGS) entry which is preliminary data.</text>
</comment>
<evidence type="ECO:0000313" key="2">
    <source>
        <dbReference type="Proteomes" id="UP000178486"/>
    </source>
</evidence>
<organism evidence="1 2">
    <name type="scientific">Candidatus Roizmanbacteria bacterium RIFCSPLOWO2_01_FULL_45_11</name>
    <dbReference type="NCBI Taxonomy" id="1802070"/>
    <lineage>
        <taxon>Bacteria</taxon>
        <taxon>Candidatus Roizmaniibacteriota</taxon>
    </lineage>
</organism>
<dbReference type="AlphaFoldDB" id="A0A1F7JDI5"/>
<proteinExistence type="predicted"/>
<dbReference type="InterPro" id="IPR035093">
    <property type="entry name" value="RelE/ParE_toxin_dom_sf"/>
</dbReference>
<reference evidence="1 2" key="1">
    <citation type="journal article" date="2016" name="Nat. Commun.">
        <title>Thousands of microbial genomes shed light on interconnected biogeochemical processes in an aquifer system.</title>
        <authorList>
            <person name="Anantharaman K."/>
            <person name="Brown C.T."/>
            <person name="Hug L.A."/>
            <person name="Sharon I."/>
            <person name="Castelle C.J."/>
            <person name="Probst A.J."/>
            <person name="Thomas B.C."/>
            <person name="Singh A."/>
            <person name="Wilkins M.J."/>
            <person name="Karaoz U."/>
            <person name="Brodie E.L."/>
            <person name="Williams K.H."/>
            <person name="Hubbard S.S."/>
            <person name="Banfield J.F."/>
        </authorList>
    </citation>
    <scope>NUCLEOTIDE SEQUENCE [LARGE SCALE GENOMIC DNA]</scope>
</reference>
<evidence type="ECO:0000313" key="1">
    <source>
        <dbReference type="EMBL" id="OGK53657.1"/>
    </source>
</evidence>
<name>A0A1F7JDI5_9BACT</name>
<dbReference type="InterPro" id="IPR004386">
    <property type="entry name" value="Toxin_YafQ-like"/>
</dbReference>
<dbReference type="EMBL" id="MGAU01000053">
    <property type="protein sequence ID" value="OGK53657.1"/>
    <property type="molecule type" value="Genomic_DNA"/>
</dbReference>
<evidence type="ECO:0008006" key="3">
    <source>
        <dbReference type="Google" id="ProtNLM"/>
    </source>
</evidence>
<gene>
    <name evidence="1" type="ORF">A3B56_00875</name>
</gene>
<dbReference type="Proteomes" id="UP000178486">
    <property type="component" value="Unassembled WGS sequence"/>
</dbReference>
<sequence>MKGFRRSAQFKLHYKQRVAKNEYLQRDFIDCLEGFLIDRSLVKDHSLKDSMIGKRSFSINNDYRVIYIEKRDYFLLLDIGTHEQVYQSSS</sequence>